<feature type="domain" description="Dienelactone hydrolase" evidence="1">
    <location>
        <begin position="28"/>
        <end position="140"/>
    </location>
</feature>
<dbReference type="PANTHER" id="PTHR47751:SF1">
    <property type="entry name" value="SUPERFAMILY HYDROLASE, PUTATIVE (AFU_ORTHOLOGUE AFUA_2G16580)-RELATED"/>
    <property type="match status" value="1"/>
</dbReference>
<dbReference type="Gene3D" id="3.40.50.1820">
    <property type="entry name" value="alpha/beta hydrolase"/>
    <property type="match status" value="1"/>
</dbReference>
<dbReference type="AlphaFoldDB" id="A0A3S1B413"/>
<dbReference type="SUPFAM" id="SSF53474">
    <property type="entry name" value="alpha/beta-Hydrolases"/>
    <property type="match status" value="1"/>
</dbReference>
<gene>
    <name evidence="2" type="ORF">ECE50_009290</name>
</gene>
<evidence type="ECO:0000313" key="2">
    <source>
        <dbReference type="EMBL" id="NSL87023.1"/>
    </source>
</evidence>
<accession>A0A3S1B413</accession>
<dbReference type="InterPro" id="IPR002925">
    <property type="entry name" value="Dienelactn_hydro"/>
</dbReference>
<protein>
    <submittedName>
        <fullName evidence="2">Alpha/beta hydrolase</fullName>
    </submittedName>
</protein>
<comment type="caution">
    <text evidence="2">The sequence shown here is derived from an EMBL/GenBank/DDBJ whole genome shotgun (WGS) entry which is preliminary data.</text>
</comment>
<dbReference type="OrthoDB" id="9805123at2"/>
<reference evidence="2" key="1">
    <citation type="submission" date="2020-05" db="EMBL/GenBank/DDBJ databases">
        <title>Chitinophaga laudate sp. nov., isolated from a tropical peat swamp.</title>
        <authorList>
            <person name="Goh C.B.S."/>
            <person name="Lee M.S."/>
            <person name="Parimannan S."/>
            <person name="Pasbakhsh P."/>
            <person name="Yule C.M."/>
            <person name="Rajandas H."/>
            <person name="Loke S."/>
            <person name="Croft L."/>
            <person name="Tan J.B.L."/>
        </authorList>
    </citation>
    <scope>NUCLEOTIDE SEQUENCE</scope>
    <source>
        <strain evidence="2">Mgbs1</strain>
    </source>
</reference>
<dbReference type="EMBL" id="RIAR02000001">
    <property type="protein sequence ID" value="NSL87023.1"/>
    <property type="molecule type" value="Genomic_DNA"/>
</dbReference>
<evidence type="ECO:0000313" key="3">
    <source>
        <dbReference type="Proteomes" id="UP000281028"/>
    </source>
</evidence>
<dbReference type="InterPro" id="IPR051411">
    <property type="entry name" value="Polyketide_trans_af380"/>
</dbReference>
<keyword evidence="3" id="KW-1185">Reference proteome</keyword>
<dbReference type="Pfam" id="PF01738">
    <property type="entry name" value="DLH"/>
    <property type="match status" value="1"/>
</dbReference>
<keyword evidence="2" id="KW-0378">Hydrolase</keyword>
<name>A0A3S1B413_9BACT</name>
<proteinExistence type="predicted"/>
<dbReference type="InterPro" id="IPR029058">
    <property type="entry name" value="AB_hydrolase_fold"/>
</dbReference>
<organism evidence="2 3">
    <name type="scientific">Chitinophaga solisilvae</name>
    <dbReference type="NCBI Taxonomy" id="1233460"/>
    <lineage>
        <taxon>Bacteria</taxon>
        <taxon>Pseudomonadati</taxon>
        <taxon>Bacteroidota</taxon>
        <taxon>Chitinophagia</taxon>
        <taxon>Chitinophagales</taxon>
        <taxon>Chitinophagaceae</taxon>
        <taxon>Chitinophaga</taxon>
    </lineage>
</organism>
<dbReference type="PANTHER" id="PTHR47751">
    <property type="entry name" value="SUPERFAMILY HYDROLASE, PUTATIVE (AFU_ORTHOLOGUE AFUA_2G16580)-RELATED"/>
    <property type="match status" value="1"/>
</dbReference>
<evidence type="ECO:0000259" key="1">
    <source>
        <dbReference type="Pfam" id="PF01738"/>
    </source>
</evidence>
<dbReference type="Gene3D" id="1.10.10.800">
    <property type="match status" value="1"/>
</dbReference>
<dbReference type="GO" id="GO:0016787">
    <property type="term" value="F:hydrolase activity"/>
    <property type="evidence" value="ECO:0007669"/>
    <property type="project" value="UniProtKB-KW"/>
</dbReference>
<sequence>MNNAQAIKFKNIAWDNAGVLYFPPGFSEDEKYPVIISMHPIGSCKEQSAGNIYGAAMAAAGFLVLAFDASFQGESGGSPRNIENPHQRTDDVRYAIDYLLTLPYADADRIGILGVCGGGGYSLNIAMTERRIKAVASVTGVNYGRLMRDGFLGNNLISALENIADQRTNEVKGEELLMLHYLPASIEEVKKAGITDTDVLGATDYYKTPRGNAPGAAVGAVYSHLSASIGWDAFHLCETLLTQPLLIIVGNRTGGFGAYRDGYEIYRRAASAKKELLVIEGFSHYELYDHPEAVKQALKKAVPFFKENL</sequence>
<dbReference type="Proteomes" id="UP000281028">
    <property type="component" value="Unassembled WGS sequence"/>
</dbReference>